<feature type="transmembrane region" description="Helical" evidence="2">
    <location>
        <begin position="68"/>
        <end position="85"/>
    </location>
</feature>
<evidence type="ECO:0000256" key="1">
    <source>
        <dbReference type="SAM" id="MobiDB-lite"/>
    </source>
</evidence>
<feature type="transmembrane region" description="Helical" evidence="2">
    <location>
        <begin position="120"/>
        <end position="142"/>
    </location>
</feature>
<organism evidence="3">
    <name type="scientific">viral metagenome</name>
    <dbReference type="NCBI Taxonomy" id="1070528"/>
    <lineage>
        <taxon>unclassified sequences</taxon>
        <taxon>metagenomes</taxon>
        <taxon>organismal metagenomes</taxon>
    </lineage>
</organism>
<keyword evidence="2" id="KW-1133">Transmembrane helix</keyword>
<feature type="transmembrane region" description="Helical" evidence="2">
    <location>
        <begin position="293"/>
        <end position="313"/>
    </location>
</feature>
<evidence type="ECO:0000313" key="3">
    <source>
        <dbReference type="EMBL" id="QHU06597.1"/>
    </source>
</evidence>
<feature type="compositionally biased region" description="Polar residues" evidence="1">
    <location>
        <begin position="195"/>
        <end position="205"/>
    </location>
</feature>
<protein>
    <submittedName>
        <fullName evidence="3">Uncharacterized protein</fullName>
    </submittedName>
</protein>
<proteinExistence type="predicted"/>
<feature type="transmembrane region" description="Helical" evidence="2">
    <location>
        <begin position="44"/>
        <end position="61"/>
    </location>
</feature>
<keyword evidence="2" id="KW-0472">Membrane</keyword>
<sequence>MDSGGISAVIFAILFLVVSAAFTHKLWMEGALNSLSPNSGLDFLSLMVLYLPNTLFAYGFIADLMNSSYHYSVAGITALVGMIVNKVVGEPVIDALVSVFSFLGNQFLKLPLAAQAAVGAIGVGAAAAAAPIAAAIAAPAAAATNPFITAPAAAAATLPQIAAPAAAAAAAAPVVAAAAERNPFAEDAVRERSETATTGRENSGNPFLGGRKKQKGGATNMCSLPGFEWLENKTAPQGIVMSMTVLWYLMIELWDTGRTSQSVALGATTSAVFVAQTFIMYKNNCLAPYKYGVYSTIISLVMSIIFATSSYFIQKSFTPSSSASSVSPTQTNFGPKCPDGTVLNSTGTSCLPILQSKTVSKTLAVGAPTDTSAPVNDDDQFVCEAYKDGELVTSTIV</sequence>
<name>A0A6C0JQA0_9ZZZZ</name>
<dbReference type="EMBL" id="MN740658">
    <property type="protein sequence ID" value="QHU06597.1"/>
    <property type="molecule type" value="Genomic_DNA"/>
</dbReference>
<accession>A0A6C0JQA0</accession>
<reference evidence="3" key="1">
    <citation type="journal article" date="2020" name="Nature">
        <title>Giant virus diversity and host interactions through global metagenomics.</title>
        <authorList>
            <person name="Schulz F."/>
            <person name="Roux S."/>
            <person name="Paez-Espino D."/>
            <person name="Jungbluth S."/>
            <person name="Walsh D.A."/>
            <person name="Denef V.J."/>
            <person name="McMahon K.D."/>
            <person name="Konstantinidis K.T."/>
            <person name="Eloe-Fadrosh E.A."/>
            <person name="Kyrpides N.C."/>
            <person name="Woyke T."/>
        </authorList>
    </citation>
    <scope>NUCLEOTIDE SEQUENCE</scope>
    <source>
        <strain evidence="3">GVMAG-S-1035315-10</strain>
    </source>
</reference>
<dbReference type="AlphaFoldDB" id="A0A6C0JQA0"/>
<keyword evidence="2" id="KW-0812">Transmembrane</keyword>
<feature type="region of interest" description="Disordered" evidence="1">
    <location>
        <begin position="186"/>
        <end position="216"/>
    </location>
</feature>
<feature type="transmembrane region" description="Helical" evidence="2">
    <location>
        <begin position="263"/>
        <end position="281"/>
    </location>
</feature>
<evidence type="ECO:0000256" key="2">
    <source>
        <dbReference type="SAM" id="Phobius"/>
    </source>
</evidence>